<evidence type="ECO:0000313" key="2">
    <source>
        <dbReference type="Proteomes" id="UP000199309"/>
    </source>
</evidence>
<protein>
    <submittedName>
        <fullName evidence="1">Uncharacterized protein</fullName>
    </submittedName>
</protein>
<dbReference type="OrthoDB" id="1678992at2"/>
<sequence>MVIHTEVSAALYCPACGGISVLQLNQFIPVGASWKSVYCGCGQYIGSVRHIQENLWLLKHSCSFCNQKHYTLINSRFLRTLHQVNRIYCTNYYAELGYCGTSAVVAAYIGRQRCNYSRLLFEWGIKDDPGIMLAGYNRITDMLAAGNITCSCSKQHIILYFDSGAIVLQCKNCGRSRRIVLHGGNDVFSLQKSRAIVLTKFGLPG</sequence>
<reference evidence="1 2" key="1">
    <citation type="submission" date="2016-10" db="EMBL/GenBank/DDBJ databases">
        <authorList>
            <person name="de Groot N.N."/>
        </authorList>
    </citation>
    <scope>NUCLEOTIDE SEQUENCE [LARGE SCALE GENOMIC DNA]</scope>
    <source>
        <strain evidence="1 2">DSM 16981</strain>
    </source>
</reference>
<organism evidence="1 2">
    <name type="scientific">Megasphaera paucivorans</name>
    <dbReference type="NCBI Taxonomy" id="349095"/>
    <lineage>
        <taxon>Bacteria</taxon>
        <taxon>Bacillati</taxon>
        <taxon>Bacillota</taxon>
        <taxon>Negativicutes</taxon>
        <taxon>Veillonellales</taxon>
        <taxon>Veillonellaceae</taxon>
        <taxon>Megasphaera</taxon>
    </lineage>
</organism>
<accession>A0A1G9TD73</accession>
<keyword evidence="2" id="KW-1185">Reference proteome</keyword>
<evidence type="ECO:0000313" key="1">
    <source>
        <dbReference type="EMBL" id="SDM45532.1"/>
    </source>
</evidence>
<gene>
    <name evidence="1" type="ORF">SAMN05660299_00900</name>
</gene>
<dbReference type="STRING" id="349095.SAMN05660299_00900"/>
<dbReference type="AlphaFoldDB" id="A0A1G9TD73"/>
<dbReference type="Proteomes" id="UP000199309">
    <property type="component" value="Unassembled WGS sequence"/>
</dbReference>
<proteinExistence type="predicted"/>
<name>A0A1G9TD73_9FIRM</name>
<dbReference type="EMBL" id="FNHQ01000007">
    <property type="protein sequence ID" value="SDM45532.1"/>
    <property type="molecule type" value="Genomic_DNA"/>
</dbReference>
<dbReference type="RefSeq" id="WP_091648545.1">
    <property type="nucleotide sequence ID" value="NZ_FNHQ01000007.1"/>
</dbReference>